<organism evidence="17 18">
    <name type="scientific">Litorimonas cladophorae</name>
    <dbReference type="NCBI Taxonomy" id="1220491"/>
    <lineage>
        <taxon>Bacteria</taxon>
        <taxon>Pseudomonadati</taxon>
        <taxon>Pseudomonadota</taxon>
        <taxon>Alphaproteobacteria</taxon>
        <taxon>Maricaulales</taxon>
        <taxon>Robiginitomaculaceae</taxon>
    </lineage>
</organism>
<dbReference type="GO" id="GO:0004180">
    <property type="term" value="F:carboxypeptidase activity"/>
    <property type="evidence" value="ECO:0007669"/>
    <property type="project" value="UniProtKB-KW"/>
</dbReference>
<evidence type="ECO:0000256" key="10">
    <source>
        <dbReference type="ARBA" id="ARBA00044770"/>
    </source>
</evidence>
<evidence type="ECO:0000313" key="17">
    <source>
        <dbReference type="EMBL" id="GGX59092.1"/>
    </source>
</evidence>
<feature type="region of interest" description="Disordered" evidence="12">
    <location>
        <begin position="409"/>
        <end position="429"/>
    </location>
</feature>
<keyword evidence="5" id="KW-0645">Protease</keyword>
<dbReference type="PANTHER" id="PTHR32282:SF15">
    <property type="entry name" value="PENICILLIN-BINDING PROTEIN 1C"/>
    <property type="match status" value="1"/>
</dbReference>
<evidence type="ECO:0000256" key="8">
    <source>
        <dbReference type="ARBA" id="ARBA00022801"/>
    </source>
</evidence>
<dbReference type="Pfam" id="PF06832">
    <property type="entry name" value="BiPBP_C"/>
    <property type="match status" value="1"/>
</dbReference>
<evidence type="ECO:0000256" key="2">
    <source>
        <dbReference type="ARBA" id="ARBA00007090"/>
    </source>
</evidence>
<feature type="signal peptide" evidence="13">
    <location>
        <begin position="1"/>
        <end position="27"/>
    </location>
</feature>
<keyword evidence="9" id="KW-0511">Multifunctional enzyme</keyword>
<dbReference type="GO" id="GO:0009252">
    <property type="term" value="P:peptidoglycan biosynthetic process"/>
    <property type="evidence" value="ECO:0007669"/>
    <property type="project" value="InterPro"/>
</dbReference>
<dbReference type="EMBL" id="BMYV01000001">
    <property type="protein sequence ID" value="GGX59092.1"/>
    <property type="molecule type" value="Genomic_DNA"/>
</dbReference>
<evidence type="ECO:0000256" key="3">
    <source>
        <dbReference type="ARBA" id="ARBA00007739"/>
    </source>
</evidence>
<keyword evidence="6" id="KW-0328">Glycosyltransferase</keyword>
<dbReference type="Gene3D" id="1.10.3810.10">
    <property type="entry name" value="Biosynthetic peptidoglycan transglycosylase-like"/>
    <property type="match status" value="1"/>
</dbReference>
<evidence type="ECO:0000256" key="12">
    <source>
        <dbReference type="SAM" id="MobiDB-lite"/>
    </source>
</evidence>
<dbReference type="InterPro" id="IPR009647">
    <property type="entry name" value="PBP_C"/>
</dbReference>
<dbReference type="InterPro" id="IPR001264">
    <property type="entry name" value="Glyco_trans_51"/>
</dbReference>
<comment type="pathway">
    <text evidence="1">Cell wall biogenesis; peptidoglycan biosynthesis.</text>
</comment>
<comment type="caution">
    <text evidence="17">The sequence shown here is derived from an EMBL/GenBank/DDBJ whole genome shotgun (WGS) entry which is preliminary data.</text>
</comment>
<keyword evidence="13" id="KW-0732">Signal</keyword>
<dbReference type="Gene3D" id="3.40.710.10">
    <property type="entry name" value="DD-peptidase/beta-lactamase superfamily"/>
    <property type="match status" value="1"/>
</dbReference>
<dbReference type="InterPro" id="IPR001460">
    <property type="entry name" value="PCN-bd_Tpept"/>
</dbReference>
<comment type="catalytic activity">
    <reaction evidence="11">
        <text>[GlcNAc-(1-&gt;4)-Mur2Ac(oyl-L-Ala-gamma-D-Glu-L-Lys-D-Ala-D-Ala)](n)-di-trans,octa-cis-undecaprenyl diphosphate + beta-D-GlcNAc-(1-&gt;4)-Mur2Ac(oyl-L-Ala-gamma-D-Glu-L-Lys-D-Ala-D-Ala)-di-trans,octa-cis-undecaprenyl diphosphate = [GlcNAc-(1-&gt;4)-Mur2Ac(oyl-L-Ala-gamma-D-Glu-L-Lys-D-Ala-D-Ala)](n+1)-di-trans,octa-cis-undecaprenyl diphosphate + di-trans,octa-cis-undecaprenyl diphosphate + H(+)</text>
        <dbReference type="Rhea" id="RHEA:23708"/>
        <dbReference type="Rhea" id="RHEA-COMP:9602"/>
        <dbReference type="Rhea" id="RHEA-COMP:9603"/>
        <dbReference type="ChEBI" id="CHEBI:15378"/>
        <dbReference type="ChEBI" id="CHEBI:58405"/>
        <dbReference type="ChEBI" id="CHEBI:60033"/>
        <dbReference type="ChEBI" id="CHEBI:78435"/>
        <dbReference type="EC" id="2.4.99.28"/>
    </reaction>
</comment>
<dbReference type="GO" id="GO:0008955">
    <property type="term" value="F:peptidoglycan glycosyltransferase activity"/>
    <property type="evidence" value="ECO:0007669"/>
    <property type="project" value="UniProtKB-EC"/>
</dbReference>
<dbReference type="NCBIfam" id="TIGR02073">
    <property type="entry name" value="PBP_1c"/>
    <property type="match status" value="1"/>
</dbReference>
<protein>
    <recommendedName>
        <fullName evidence="10">peptidoglycan glycosyltransferase</fullName>
        <ecNumber evidence="10">2.4.99.28</ecNumber>
    </recommendedName>
</protein>
<feature type="domain" description="Penicillin-binding C-terminal" evidence="16">
    <location>
        <begin position="586"/>
        <end position="665"/>
    </location>
</feature>
<evidence type="ECO:0000256" key="9">
    <source>
        <dbReference type="ARBA" id="ARBA00023268"/>
    </source>
</evidence>
<evidence type="ECO:0000313" key="18">
    <source>
        <dbReference type="Proteomes" id="UP000600865"/>
    </source>
</evidence>
<dbReference type="InterPro" id="IPR012338">
    <property type="entry name" value="Beta-lactam/transpept-like"/>
</dbReference>
<dbReference type="Pfam" id="PF00905">
    <property type="entry name" value="Transpeptidase"/>
    <property type="match status" value="1"/>
</dbReference>
<dbReference type="EC" id="2.4.99.28" evidence="10"/>
<dbReference type="InterPro" id="IPR036950">
    <property type="entry name" value="PBP_transglycosylase"/>
</dbReference>
<evidence type="ECO:0000256" key="1">
    <source>
        <dbReference type="ARBA" id="ARBA00004752"/>
    </source>
</evidence>
<dbReference type="InterPro" id="IPR011815">
    <property type="entry name" value="PBP_1c"/>
</dbReference>
<name>A0A918KD16_9PROT</name>
<evidence type="ECO:0000256" key="13">
    <source>
        <dbReference type="SAM" id="SignalP"/>
    </source>
</evidence>
<dbReference type="GO" id="GO:0030288">
    <property type="term" value="C:outer membrane-bounded periplasmic space"/>
    <property type="evidence" value="ECO:0007669"/>
    <property type="project" value="TreeGrafter"/>
</dbReference>
<sequence>MRSTVRRRLGFATLAATAAFGLWFAQAPVSQAQLRATSPILTDRHGARLNVRTVENGTWRVQADLDNIDPAFVEALIEIEDRRYYSHAGVDGAAILRALRTWQKSGVASSGASTLTMQLVRQYKPRPRTLRSKVIESFEALRFELHFSKREILEQYLTRVSYGGNIEGIDAASQIYFGKSPRYLSTDEIALLIALPQAPEARRPDRNAQAAKVGRERILKRLLAADLITLREFSNANTAPVPLEKSRQPDQAWLTAQKLARSGDLTKSWLDPRLQRRLQNQLSLAVDRLPYAVNASAILVHAPTREVRAHAAIGRRDHDGGWLDMTAAIRSPGSTLKPFVYGLGMDDGLIGTQTRLRDAPSRFGSYRPENFDRRYYGDVTMAQALQHSLNIPAVGVLDHVGGRRLDSALRAAGASPSQSGPNEDGNEAGLSLALGGTGLRATDLAMLYTAIANDGIAAPLKWTQTDTPEDHGFELLQADTARSLRRVMSAAPRPTGVMPAHLNKHAPDVAYKTGTSYGFRDSWAAGISGDYVIVVWMGRPDGGPRPGVTGREAAAPLLFQIADSLARDDRAPALHRSQKTAERLKSPEEIAPVILFPMNDTEIAMNAFGEASEGIDLLVQAEGSDVRLYVDAEPIRKGRNGYRFKPTSPGFYDLTVIDEVGRKSEGRFRVVSLQDTRHPGL</sequence>
<evidence type="ECO:0000256" key="6">
    <source>
        <dbReference type="ARBA" id="ARBA00022676"/>
    </source>
</evidence>
<accession>A0A918KD16</accession>
<dbReference type="InterPro" id="IPR023346">
    <property type="entry name" value="Lysozyme-like_dom_sf"/>
</dbReference>
<evidence type="ECO:0000259" key="14">
    <source>
        <dbReference type="Pfam" id="PF00905"/>
    </source>
</evidence>
<evidence type="ECO:0000259" key="15">
    <source>
        <dbReference type="Pfam" id="PF00912"/>
    </source>
</evidence>
<comment type="similarity">
    <text evidence="3">In the N-terminal section; belongs to the glycosyltransferase 51 family.</text>
</comment>
<reference evidence="17 18" key="1">
    <citation type="journal article" date="2014" name="Int. J. Syst. Evol. Microbiol.">
        <title>Complete genome sequence of Corynebacterium casei LMG S-19264T (=DSM 44701T), isolated from a smear-ripened cheese.</title>
        <authorList>
            <consortium name="US DOE Joint Genome Institute (JGI-PGF)"/>
            <person name="Walter F."/>
            <person name="Albersmeier A."/>
            <person name="Kalinowski J."/>
            <person name="Ruckert C."/>
        </authorList>
    </citation>
    <scope>NUCLEOTIDE SEQUENCE [LARGE SCALE GENOMIC DNA]</scope>
    <source>
        <strain evidence="17 18">KCTC 23968</strain>
    </source>
</reference>
<dbReference type="GO" id="GO:0008658">
    <property type="term" value="F:penicillin binding"/>
    <property type="evidence" value="ECO:0007669"/>
    <property type="project" value="InterPro"/>
</dbReference>
<proteinExistence type="inferred from homology"/>
<dbReference type="AlphaFoldDB" id="A0A918KD16"/>
<keyword evidence="18" id="KW-1185">Reference proteome</keyword>
<evidence type="ECO:0000256" key="7">
    <source>
        <dbReference type="ARBA" id="ARBA00022679"/>
    </source>
</evidence>
<dbReference type="SUPFAM" id="SSF56601">
    <property type="entry name" value="beta-lactamase/transpeptidase-like"/>
    <property type="match status" value="1"/>
</dbReference>
<keyword evidence="7" id="KW-0808">Transferase</keyword>
<feature type="domain" description="Penicillin-binding protein transpeptidase" evidence="14">
    <location>
        <begin position="296"/>
        <end position="521"/>
    </location>
</feature>
<dbReference type="PANTHER" id="PTHR32282">
    <property type="entry name" value="BINDING PROTEIN TRANSPEPTIDASE, PUTATIVE-RELATED"/>
    <property type="match status" value="1"/>
</dbReference>
<feature type="chain" id="PRO_5038056306" description="peptidoglycan glycosyltransferase" evidence="13">
    <location>
        <begin position="28"/>
        <end position="681"/>
    </location>
</feature>
<dbReference type="SUPFAM" id="SSF53955">
    <property type="entry name" value="Lysozyme-like"/>
    <property type="match status" value="1"/>
</dbReference>
<comment type="similarity">
    <text evidence="2">In the C-terminal section; belongs to the transpeptidase family.</text>
</comment>
<dbReference type="Proteomes" id="UP000600865">
    <property type="component" value="Unassembled WGS sequence"/>
</dbReference>
<evidence type="ECO:0000259" key="16">
    <source>
        <dbReference type="Pfam" id="PF06832"/>
    </source>
</evidence>
<gene>
    <name evidence="17" type="primary">pbpZ</name>
    <name evidence="17" type="ORF">GCM10011309_05790</name>
</gene>
<keyword evidence="8" id="KW-0378">Hydrolase</keyword>
<dbReference type="InterPro" id="IPR050396">
    <property type="entry name" value="Glycosyltr_51/Transpeptidase"/>
</dbReference>
<keyword evidence="4" id="KW-0121">Carboxypeptidase</keyword>
<evidence type="ECO:0000256" key="4">
    <source>
        <dbReference type="ARBA" id="ARBA00022645"/>
    </source>
</evidence>
<evidence type="ECO:0000256" key="11">
    <source>
        <dbReference type="ARBA" id="ARBA00049902"/>
    </source>
</evidence>
<dbReference type="Pfam" id="PF00912">
    <property type="entry name" value="Transgly"/>
    <property type="match status" value="1"/>
</dbReference>
<feature type="domain" description="Glycosyl transferase family 51" evidence="15">
    <location>
        <begin position="53"/>
        <end position="222"/>
    </location>
</feature>
<evidence type="ECO:0000256" key="5">
    <source>
        <dbReference type="ARBA" id="ARBA00022670"/>
    </source>
</evidence>
<dbReference type="RefSeq" id="WP_189581044.1">
    <property type="nucleotide sequence ID" value="NZ_BMYV01000001.1"/>
</dbReference>
<dbReference type="GO" id="GO:0006508">
    <property type="term" value="P:proteolysis"/>
    <property type="evidence" value="ECO:0007669"/>
    <property type="project" value="UniProtKB-KW"/>
</dbReference>